<evidence type="ECO:0000313" key="2">
    <source>
        <dbReference type="Proteomes" id="UP001153678"/>
    </source>
</evidence>
<name>A0A9W4T6B8_9GLOM</name>
<protein>
    <submittedName>
        <fullName evidence="1">4519_t:CDS:1</fullName>
    </submittedName>
</protein>
<keyword evidence="2" id="KW-1185">Reference proteome</keyword>
<sequence length="67" mass="7878">MDKLNSNLNITLHNSTVRRYFYDVDLSSYSTLDENLDSNDYINILANNFIPWVSNYPNSIFQQDRAL</sequence>
<accession>A0A9W4T6B8</accession>
<proteinExistence type="predicted"/>
<organism evidence="1 2">
    <name type="scientific">Funneliformis geosporum</name>
    <dbReference type="NCBI Taxonomy" id="1117311"/>
    <lineage>
        <taxon>Eukaryota</taxon>
        <taxon>Fungi</taxon>
        <taxon>Fungi incertae sedis</taxon>
        <taxon>Mucoromycota</taxon>
        <taxon>Glomeromycotina</taxon>
        <taxon>Glomeromycetes</taxon>
        <taxon>Glomerales</taxon>
        <taxon>Glomeraceae</taxon>
        <taxon>Funneliformis</taxon>
    </lineage>
</organism>
<dbReference type="EMBL" id="CAMKVN010010747">
    <property type="protein sequence ID" value="CAI2194334.1"/>
    <property type="molecule type" value="Genomic_DNA"/>
</dbReference>
<dbReference type="Proteomes" id="UP001153678">
    <property type="component" value="Unassembled WGS sequence"/>
</dbReference>
<comment type="caution">
    <text evidence="1">The sequence shown here is derived from an EMBL/GenBank/DDBJ whole genome shotgun (WGS) entry which is preliminary data.</text>
</comment>
<dbReference type="OrthoDB" id="2416077at2759"/>
<dbReference type="AlphaFoldDB" id="A0A9W4T6B8"/>
<evidence type="ECO:0000313" key="1">
    <source>
        <dbReference type="EMBL" id="CAI2194334.1"/>
    </source>
</evidence>
<reference evidence="1" key="1">
    <citation type="submission" date="2022-08" db="EMBL/GenBank/DDBJ databases">
        <authorList>
            <person name="Kallberg Y."/>
            <person name="Tangrot J."/>
            <person name="Rosling A."/>
        </authorList>
    </citation>
    <scope>NUCLEOTIDE SEQUENCE</scope>
    <source>
        <strain evidence="1">Wild A</strain>
    </source>
</reference>
<feature type="non-terminal residue" evidence="1">
    <location>
        <position position="1"/>
    </location>
</feature>
<gene>
    <name evidence="1" type="ORF">FWILDA_LOCUS16524</name>
</gene>